<protein>
    <recommendedName>
        <fullName evidence="5">Thiamine diphosphokinase</fullName>
        <ecNumber evidence="5">2.7.6.2</ecNumber>
    </recommendedName>
</protein>
<sequence>MKVGIVANGPATLLPDLSLYDQIDVWIGADRGAFVLLEKGLDVDYAVGDFDSMDNAEKKAVKENAGIFKIYPSEKDETDLELAILEAMELRPDTVLLFGATGGRMDHTLVNIQILARFAENGIAAKLIDRTNTIELALPGSHTLTNDPEYPYISFIPMTPTVTGLTLQHFYYPLENETISFGSTLCVSNKLIANSGTFSIDEGIVLVIKSRD</sequence>
<evidence type="ECO:0000313" key="7">
    <source>
        <dbReference type="EMBL" id="MDY0396330.1"/>
    </source>
</evidence>
<dbReference type="Gene3D" id="3.40.50.10240">
    <property type="entry name" value="Thiamin pyrophosphokinase, catalytic domain"/>
    <property type="match status" value="1"/>
</dbReference>
<proteinExistence type="predicted"/>
<gene>
    <name evidence="7" type="ORF">RWE15_20805</name>
</gene>
<dbReference type="PANTHER" id="PTHR41299:SF1">
    <property type="entry name" value="THIAMINE PYROPHOSPHOKINASE"/>
    <property type="match status" value="1"/>
</dbReference>
<comment type="caution">
    <text evidence="7">The sequence shown here is derived from an EMBL/GenBank/DDBJ whole genome shotgun (WGS) entry which is preliminary data.</text>
</comment>
<evidence type="ECO:0000256" key="1">
    <source>
        <dbReference type="ARBA" id="ARBA00022679"/>
    </source>
</evidence>
<evidence type="ECO:0000313" key="8">
    <source>
        <dbReference type="Proteomes" id="UP001281447"/>
    </source>
</evidence>
<dbReference type="SMART" id="SM00983">
    <property type="entry name" value="TPK_B1_binding"/>
    <property type="match status" value="1"/>
</dbReference>
<dbReference type="SUPFAM" id="SSF63862">
    <property type="entry name" value="Thiamin pyrophosphokinase, substrate-binding domain"/>
    <property type="match status" value="1"/>
</dbReference>
<keyword evidence="2" id="KW-0547">Nucleotide-binding</keyword>
<dbReference type="EC" id="2.7.6.2" evidence="5"/>
<dbReference type="CDD" id="cd07995">
    <property type="entry name" value="TPK"/>
    <property type="match status" value="1"/>
</dbReference>
<dbReference type="InterPro" id="IPR053149">
    <property type="entry name" value="TPK"/>
</dbReference>
<reference evidence="7 8" key="1">
    <citation type="submission" date="2023-10" db="EMBL/GenBank/DDBJ databases">
        <title>Virgibacillus halophilus 5B73C genome.</title>
        <authorList>
            <person name="Miliotis G."/>
            <person name="Sengupta P."/>
            <person name="Hameed A."/>
            <person name="Chuvochina M."/>
            <person name="Mcdonagh F."/>
            <person name="Simpson A.C."/>
            <person name="Singh N.K."/>
            <person name="Rekha P.D."/>
            <person name="Raman K."/>
            <person name="Hugenholtz P."/>
            <person name="Venkateswaran K."/>
        </authorList>
    </citation>
    <scope>NUCLEOTIDE SEQUENCE [LARGE SCALE GENOMIC DNA]</scope>
    <source>
        <strain evidence="7 8">5B73C</strain>
    </source>
</reference>
<dbReference type="InterPro" id="IPR036371">
    <property type="entry name" value="TPK_B1-bd_sf"/>
</dbReference>
<dbReference type="Pfam" id="PF04263">
    <property type="entry name" value="TPK_catalytic"/>
    <property type="match status" value="1"/>
</dbReference>
<organism evidence="7 8">
    <name type="scientific">Tigheibacillus halophilus</name>
    <dbReference type="NCBI Taxonomy" id="361280"/>
    <lineage>
        <taxon>Bacteria</taxon>
        <taxon>Bacillati</taxon>
        <taxon>Bacillota</taxon>
        <taxon>Bacilli</taxon>
        <taxon>Bacillales</taxon>
        <taxon>Bacillaceae</taxon>
        <taxon>Tigheibacillus</taxon>
    </lineage>
</organism>
<feature type="domain" description="Thiamin pyrophosphokinase thiamin-binding" evidence="6">
    <location>
        <begin position="140"/>
        <end position="206"/>
    </location>
</feature>
<dbReference type="EMBL" id="JAWDIP010000004">
    <property type="protein sequence ID" value="MDY0396330.1"/>
    <property type="molecule type" value="Genomic_DNA"/>
</dbReference>
<name>A0ABU5CAR3_9BACI</name>
<evidence type="ECO:0000259" key="6">
    <source>
        <dbReference type="SMART" id="SM00983"/>
    </source>
</evidence>
<evidence type="ECO:0000256" key="2">
    <source>
        <dbReference type="ARBA" id="ARBA00022741"/>
    </source>
</evidence>
<keyword evidence="3" id="KW-0418">Kinase</keyword>
<dbReference type="SUPFAM" id="SSF63999">
    <property type="entry name" value="Thiamin pyrophosphokinase, catalytic domain"/>
    <property type="match status" value="1"/>
</dbReference>
<dbReference type="Pfam" id="PF04265">
    <property type="entry name" value="TPK_B1_binding"/>
    <property type="match status" value="1"/>
</dbReference>
<dbReference type="NCBIfam" id="TIGR01378">
    <property type="entry name" value="thi_PPkinase"/>
    <property type="match status" value="1"/>
</dbReference>
<dbReference type="InterPro" id="IPR007373">
    <property type="entry name" value="Thiamin_PyroPKinase_B1-bd"/>
</dbReference>
<keyword evidence="4" id="KW-0067">ATP-binding</keyword>
<dbReference type="RefSeq" id="WP_390353067.1">
    <property type="nucleotide sequence ID" value="NZ_JBHUIZ010000003.1"/>
</dbReference>
<keyword evidence="8" id="KW-1185">Reference proteome</keyword>
<accession>A0ABU5CAR3</accession>
<dbReference type="InterPro" id="IPR007371">
    <property type="entry name" value="TPK_catalytic"/>
</dbReference>
<dbReference type="PANTHER" id="PTHR41299">
    <property type="entry name" value="THIAMINE PYROPHOSPHOKINASE"/>
    <property type="match status" value="1"/>
</dbReference>
<evidence type="ECO:0000256" key="4">
    <source>
        <dbReference type="ARBA" id="ARBA00022840"/>
    </source>
</evidence>
<evidence type="ECO:0000256" key="5">
    <source>
        <dbReference type="NCBIfam" id="TIGR01378"/>
    </source>
</evidence>
<dbReference type="GO" id="GO:0004788">
    <property type="term" value="F:thiamine diphosphokinase activity"/>
    <property type="evidence" value="ECO:0007669"/>
    <property type="project" value="UniProtKB-EC"/>
</dbReference>
<keyword evidence="1 7" id="KW-0808">Transferase</keyword>
<evidence type="ECO:0000256" key="3">
    <source>
        <dbReference type="ARBA" id="ARBA00022777"/>
    </source>
</evidence>
<dbReference type="InterPro" id="IPR006282">
    <property type="entry name" value="Thi_PPkinase"/>
</dbReference>
<dbReference type="Proteomes" id="UP001281447">
    <property type="component" value="Unassembled WGS sequence"/>
</dbReference>
<dbReference type="InterPro" id="IPR036759">
    <property type="entry name" value="TPK_catalytic_sf"/>
</dbReference>